<feature type="signal peptide" evidence="2">
    <location>
        <begin position="1"/>
        <end position="19"/>
    </location>
</feature>
<name>A0ABY8SA06_9GAMM</name>
<accession>A0ABY8SA06</accession>
<gene>
    <name evidence="3" type="ORF">QLH32_07795</name>
</gene>
<proteinExistence type="predicted"/>
<protein>
    <recommendedName>
        <fullName evidence="5">Lipoprotein</fullName>
    </recommendedName>
</protein>
<evidence type="ECO:0008006" key="5">
    <source>
        <dbReference type="Google" id="ProtNLM"/>
    </source>
</evidence>
<dbReference type="Proteomes" id="UP001229836">
    <property type="component" value="Chromosome"/>
</dbReference>
<dbReference type="PROSITE" id="PS51257">
    <property type="entry name" value="PROKAR_LIPOPROTEIN"/>
    <property type="match status" value="1"/>
</dbReference>
<feature type="region of interest" description="Disordered" evidence="1">
    <location>
        <begin position="21"/>
        <end position="40"/>
    </location>
</feature>
<feature type="chain" id="PRO_5046369664" description="Lipoprotein" evidence="2">
    <location>
        <begin position="20"/>
        <end position="469"/>
    </location>
</feature>
<evidence type="ECO:0000256" key="1">
    <source>
        <dbReference type="SAM" id="MobiDB-lite"/>
    </source>
</evidence>
<dbReference type="RefSeq" id="WP_283268999.1">
    <property type="nucleotide sequence ID" value="NZ_CP125669.1"/>
</dbReference>
<evidence type="ECO:0000256" key="2">
    <source>
        <dbReference type="SAM" id="SignalP"/>
    </source>
</evidence>
<evidence type="ECO:0000313" key="3">
    <source>
        <dbReference type="EMBL" id="WHP07342.1"/>
    </source>
</evidence>
<reference evidence="3 4" key="1">
    <citation type="submission" date="2023-05" db="EMBL/GenBank/DDBJ databases">
        <title>The complete genome of Acinetobacter sp. nov KCTC 92772.</title>
        <authorList>
            <person name="Zhou G."/>
        </authorList>
    </citation>
    <scope>NUCLEOTIDE SEQUENCE [LARGE SCALE GENOMIC DNA]</scope>
    <source>
        <strain evidence="3 4">KCTC 92772</strain>
    </source>
</reference>
<keyword evidence="2" id="KW-0732">Signal</keyword>
<evidence type="ECO:0000313" key="4">
    <source>
        <dbReference type="Proteomes" id="UP001229836"/>
    </source>
</evidence>
<organism evidence="3 4">
    <name type="scientific">Acinetobacter corruptisaponis</name>
    <dbReference type="NCBI Taxonomy" id="3045147"/>
    <lineage>
        <taxon>Bacteria</taxon>
        <taxon>Pseudomonadati</taxon>
        <taxon>Pseudomonadota</taxon>
        <taxon>Gammaproteobacteria</taxon>
        <taxon>Moraxellales</taxon>
        <taxon>Moraxellaceae</taxon>
        <taxon>Acinetobacter</taxon>
    </lineage>
</organism>
<sequence length="469" mass="49709">MFKKTLLVLACSAILTACGGGGDSSSNNGGNNPENPAIPASDLDKAKQLVDTTNTIISYFDSFDGLQSQYQPTFDAISDAGSDIGNASSLILTLASLAQQDAQGSEKEYNAAQLEALLKEDSTYGQYYYPDYQLSNNTLKVSVKPDSVTVTGSVTAKYWTDYVWDSKTQTGHDVFGNDATVTVNSLQLKAPFSASQSTYDFKLVAGGKIATKNVVSKKEAILAVNSDSTAQVVYNNAKKLDDRSSDQAPKTAQFKFANIVLTDVGTGAELSLTEFSSKATQVQFKDGSSTSTELIPTELNLKGKAVAGNENLNLEASIKLNNDLSKVIDITGGDESAAAFINADLNVKLSGNVKGGGTSIKPFSIDLTAKRNEYQKGTATIKVAVDKDALTADFKTDNLIGNDPNAAHEPTVWAKLSHANGAYVEIADLDKFTSAQIKVGNTSYATVSKVSDNVYSAKFTDNTVKAIAP</sequence>
<keyword evidence="4" id="KW-1185">Reference proteome</keyword>
<dbReference type="EMBL" id="CP125669">
    <property type="protein sequence ID" value="WHP07342.1"/>
    <property type="molecule type" value="Genomic_DNA"/>
</dbReference>